<evidence type="ECO:0000256" key="2">
    <source>
        <dbReference type="ARBA" id="ARBA00012393"/>
    </source>
</evidence>
<evidence type="ECO:0000313" key="15">
    <source>
        <dbReference type="Proteomes" id="UP001049176"/>
    </source>
</evidence>
<dbReference type="PANTHER" id="PTHR23293:SF9">
    <property type="entry name" value="FAD SYNTHASE"/>
    <property type="match status" value="1"/>
</dbReference>
<dbReference type="PANTHER" id="PTHR23293">
    <property type="entry name" value="FAD SYNTHETASE-RELATED FMN ADENYLYLTRANSFERASE"/>
    <property type="match status" value="1"/>
</dbReference>
<dbReference type="Pfam" id="PF01507">
    <property type="entry name" value="PAPS_reduct"/>
    <property type="match status" value="1"/>
</dbReference>
<comment type="catalytic activity">
    <reaction evidence="12">
        <text>FMN + ATP + H(+) = FAD + diphosphate</text>
        <dbReference type="Rhea" id="RHEA:17237"/>
        <dbReference type="ChEBI" id="CHEBI:15378"/>
        <dbReference type="ChEBI" id="CHEBI:30616"/>
        <dbReference type="ChEBI" id="CHEBI:33019"/>
        <dbReference type="ChEBI" id="CHEBI:57692"/>
        <dbReference type="ChEBI" id="CHEBI:58210"/>
        <dbReference type="EC" id="2.7.7.2"/>
    </reaction>
</comment>
<evidence type="ECO:0000256" key="9">
    <source>
        <dbReference type="ARBA" id="ARBA00022840"/>
    </source>
</evidence>
<keyword evidence="3" id="KW-0285">Flavoprotein</keyword>
<keyword evidence="5" id="KW-0808">Transferase</keyword>
<accession>A0A9P7UVR0</accession>
<evidence type="ECO:0000256" key="3">
    <source>
        <dbReference type="ARBA" id="ARBA00022630"/>
    </source>
</evidence>
<dbReference type="OrthoDB" id="270728at2759"/>
<dbReference type="Gene3D" id="3.40.50.620">
    <property type="entry name" value="HUPs"/>
    <property type="match status" value="1"/>
</dbReference>
<comment type="caution">
    <text evidence="14">The sequence shown here is derived from an EMBL/GenBank/DDBJ whole genome shotgun (WGS) entry which is preliminary data.</text>
</comment>
<dbReference type="EMBL" id="CM032183">
    <property type="protein sequence ID" value="KAG7095675.1"/>
    <property type="molecule type" value="Genomic_DNA"/>
</dbReference>
<dbReference type="SUPFAM" id="SSF52402">
    <property type="entry name" value="Adenine nucleotide alpha hydrolases-like"/>
    <property type="match status" value="1"/>
</dbReference>
<organism evidence="14 15">
    <name type="scientific">Marasmius oreades</name>
    <name type="common">fairy-ring Marasmius</name>
    <dbReference type="NCBI Taxonomy" id="181124"/>
    <lineage>
        <taxon>Eukaryota</taxon>
        <taxon>Fungi</taxon>
        <taxon>Dikarya</taxon>
        <taxon>Basidiomycota</taxon>
        <taxon>Agaricomycotina</taxon>
        <taxon>Agaricomycetes</taxon>
        <taxon>Agaricomycetidae</taxon>
        <taxon>Agaricales</taxon>
        <taxon>Marasmiineae</taxon>
        <taxon>Marasmiaceae</taxon>
        <taxon>Marasmius</taxon>
    </lineage>
</organism>
<name>A0A9P7UVR0_9AGAR</name>
<dbReference type="GO" id="GO:0006747">
    <property type="term" value="P:FAD biosynthetic process"/>
    <property type="evidence" value="ECO:0007669"/>
    <property type="project" value="TreeGrafter"/>
</dbReference>
<keyword evidence="8" id="KW-0274">FAD</keyword>
<evidence type="ECO:0000256" key="11">
    <source>
        <dbReference type="ARBA" id="ARBA00031871"/>
    </source>
</evidence>
<evidence type="ECO:0000313" key="14">
    <source>
        <dbReference type="EMBL" id="KAG7095675.1"/>
    </source>
</evidence>
<dbReference type="GeneID" id="66075467"/>
<comment type="pathway">
    <text evidence="1">Cofactor biosynthesis; FAD biosynthesis; FAD from FMN: step 1/1.</text>
</comment>
<gene>
    <name evidence="14" type="ORF">E1B28_006391</name>
</gene>
<evidence type="ECO:0000256" key="1">
    <source>
        <dbReference type="ARBA" id="ARBA00004726"/>
    </source>
</evidence>
<protein>
    <recommendedName>
        <fullName evidence="2">FAD synthase</fullName>
        <ecNumber evidence="2">2.7.7.2</ecNumber>
    </recommendedName>
    <alternativeName>
        <fullName evidence="10">FAD pyrophosphorylase</fullName>
    </alternativeName>
    <alternativeName>
        <fullName evidence="11">FMN adenylyltransferase</fullName>
    </alternativeName>
</protein>
<dbReference type="AlphaFoldDB" id="A0A9P7UVR0"/>
<dbReference type="RefSeq" id="XP_043012145.1">
    <property type="nucleotide sequence ID" value="XM_043151052.1"/>
</dbReference>
<feature type="domain" description="Phosphoadenosine phosphosulphate reductase" evidence="13">
    <location>
        <begin position="43"/>
        <end position="229"/>
    </location>
</feature>
<evidence type="ECO:0000256" key="12">
    <source>
        <dbReference type="ARBA" id="ARBA00049494"/>
    </source>
</evidence>
<dbReference type="CDD" id="cd23948">
    <property type="entry name" value="FAD_synthase"/>
    <property type="match status" value="1"/>
</dbReference>
<keyword evidence="7" id="KW-0547">Nucleotide-binding</keyword>
<reference evidence="14" key="1">
    <citation type="journal article" date="2021" name="Genome Biol. Evol.">
        <title>The assembled and annotated genome of the fairy-ring fungus Marasmius oreades.</title>
        <authorList>
            <person name="Hiltunen M."/>
            <person name="Ament-Velasquez S.L."/>
            <person name="Johannesson H."/>
        </authorList>
    </citation>
    <scope>NUCLEOTIDE SEQUENCE</scope>
    <source>
        <strain evidence="14">03SP1</strain>
    </source>
</reference>
<keyword evidence="6" id="KW-0548">Nucleotidyltransferase</keyword>
<dbReference type="InterPro" id="IPR002500">
    <property type="entry name" value="PAPS_reduct_dom"/>
</dbReference>
<keyword evidence="9" id="KW-0067">ATP-binding</keyword>
<dbReference type="GO" id="GO:0003919">
    <property type="term" value="F:FMN adenylyltransferase activity"/>
    <property type="evidence" value="ECO:0007669"/>
    <property type="project" value="UniProtKB-EC"/>
</dbReference>
<dbReference type="InterPro" id="IPR014729">
    <property type="entry name" value="Rossmann-like_a/b/a_fold"/>
</dbReference>
<proteinExistence type="predicted"/>
<evidence type="ECO:0000259" key="13">
    <source>
        <dbReference type="Pfam" id="PF01507"/>
    </source>
</evidence>
<dbReference type="Proteomes" id="UP001049176">
    <property type="component" value="Chromosome 3"/>
</dbReference>
<keyword evidence="4" id="KW-0288">FMN</keyword>
<evidence type="ECO:0000256" key="10">
    <source>
        <dbReference type="ARBA" id="ARBA00031145"/>
    </source>
</evidence>
<evidence type="ECO:0000256" key="6">
    <source>
        <dbReference type="ARBA" id="ARBA00022695"/>
    </source>
</evidence>
<evidence type="ECO:0000256" key="7">
    <source>
        <dbReference type="ARBA" id="ARBA00022741"/>
    </source>
</evidence>
<keyword evidence="15" id="KW-1185">Reference proteome</keyword>
<dbReference type="KEGG" id="more:E1B28_006391"/>
<dbReference type="GO" id="GO:0005524">
    <property type="term" value="F:ATP binding"/>
    <property type="evidence" value="ECO:0007669"/>
    <property type="project" value="UniProtKB-KW"/>
</dbReference>
<evidence type="ECO:0000256" key="8">
    <source>
        <dbReference type="ARBA" id="ARBA00022827"/>
    </source>
</evidence>
<evidence type="ECO:0000256" key="5">
    <source>
        <dbReference type="ARBA" id="ARBA00022679"/>
    </source>
</evidence>
<evidence type="ECO:0000256" key="4">
    <source>
        <dbReference type="ARBA" id="ARBA00022643"/>
    </source>
</evidence>
<sequence>MKLQGIAEQVYSLADSNDPLAPLVKEALDVIDQSLSDLGQDHVSISFNGGKDCTVLLHLLAGALEKRRSSSNITSSIPAIYIAVPSPFPVLEQFIEETKQQYNLDLFCVRPPESDTVESVVTPEVQKSGKDYVSHLPHPKAVGKSKGGEGMRQALEIYKKRFPHIRGILIGTRRSDPHGSKVTHRCMTDPDWPQFERINPIIDWSYGDVWTFLRQLHVPYCSLYDYGFVLIIGFR</sequence>
<dbReference type="EC" id="2.7.7.2" evidence="2"/>